<proteinExistence type="predicted"/>
<feature type="region of interest" description="Disordered" evidence="1">
    <location>
        <begin position="62"/>
        <end position="97"/>
    </location>
</feature>
<organism evidence="2 3">
    <name type="scientific">Jimgerdemannia flammicorona</name>
    <dbReference type="NCBI Taxonomy" id="994334"/>
    <lineage>
        <taxon>Eukaryota</taxon>
        <taxon>Fungi</taxon>
        <taxon>Fungi incertae sedis</taxon>
        <taxon>Mucoromycota</taxon>
        <taxon>Mucoromycotina</taxon>
        <taxon>Endogonomycetes</taxon>
        <taxon>Endogonales</taxon>
        <taxon>Endogonaceae</taxon>
        <taxon>Jimgerdemannia</taxon>
    </lineage>
</organism>
<dbReference type="EMBL" id="RBNI01009758">
    <property type="protein sequence ID" value="RUP44036.1"/>
    <property type="molecule type" value="Genomic_DNA"/>
</dbReference>
<comment type="caution">
    <text evidence="2">The sequence shown here is derived from an EMBL/GenBank/DDBJ whole genome shotgun (WGS) entry which is preliminary data.</text>
</comment>
<evidence type="ECO:0000256" key="1">
    <source>
        <dbReference type="SAM" id="MobiDB-lite"/>
    </source>
</evidence>
<evidence type="ECO:0000313" key="2">
    <source>
        <dbReference type="EMBL" id="RUP44036.1"/>
    </source>
</evidence>
<sequence>MLDVSCISISMTKSSQWMAPQAIYHRNVLLEHDWYTVRSPRIFGLSIVIYMMIPDAGPWKAAKASTSKNSRMNPTTSNDFGPDLTSRDVDDLAEPNPAQYDAADIGALRDLTESQGSHINENLTWS</sequence>
<gene>
    <name evidence="2" type="ORF">BC936DRAFT_150030</name>
</gene>
<protein>
    <submittedName>
        <fullName evidence="2">Uncharacterized protein</fullName>
    </submittedName>
</protein>
<dbReference type="AlphaFoldDB" id="A0A433CZM4"/>
<dbReference type="Proteomes" id="UP000268093">
    <property type="component" value="Unassembled WGS sequence"/>
</dbReference>
<reference evidence="2 3" key="1">
    <citation type="journal article" date="2018" name="New Phytol.">
        <title>Phylogenomics of Endogonaceae and evolution of mycorrhizas within Mucoromycota.</title>
        <authorList>
            <person name="Chang Y."/>
            <person name="Desiro A."/>
            <person name="Na H."/>
            <person name="Sandor L."/>
            <person name="Lipzen A."/>
            <person name="Clum A."/>
            <person name="Barry K."/>
            <person name="Grigoriev I.V."/>
            <person name="Martin F.M."/>
            <person name="Stajich J.E."/>
            <person name="Smith M.E."/>
            <person name="Bonito G."/>
            <person name="Spatafora J.W."/>
        </authorList>
    </citation>
    <scope>NUCLEOTIDE SEQUENCE [LARGE SCALE GENOMIC DNA]</scope>
    <source>
        <strain evidence="2 3">GMNB39</strain>
    </source>
</reference>
<keyword evidence="3" id="KW-1185">Reference proteome</keyword>
<feature type="compositionally biased region" description="Polar residues" evidence="1">
    <location>
        <begin position="64"/>
        <end position="79"/>
    </location>
</feature>
<accession>A0A433CZM4</accession>
<evidence type="ECO:0000313" key="3">
    <source>
        <dbReference type="Proteomes" id="UP000268093"/>
    </source>
</evidence>
<name>A0A433CZM4_9FUNG</name>